<evidence type="ECO:0000313" key="2">
    <source>
        <dbReference type="Proteomes" id="UP000245884"/>
    </source>
</evidence>
<dbReference type="GeneID" id="37029242"/>
<reference evidence="1 2" key="1">
    <citation type="journal article" date="2018" name="Mol. Biol. Evol.">
        <title>Broad Genomic Sampling Reveals a Smut Pathogenic Ancestry of the Fungal Clade Ustilaginomycotina.</title>
        <authorList>
            <person name="Kijpornyongpan T."/>
            <person name="Mondo S.J."/>
            <person name="Barry K."/>
            <person name="Sandor L."/>
            <person name="Lee J."/>
            <person name="Lipzen A."/>
            <person name="Pangilinan J."/>
            <person name="LaButti K."/>
            <person name="Hainaut M."/>
            <person name="Henrissat B."/>
            <person name="Grigoriev I.V."/>
            <person name="Spatafora J.W."/>
            <person name="Aime M.C."/>
        </authorList>
    </citation>
    <scope>NUCLEOTIDE SEQUENCE [LARGE SCALE GENOMIC DNA]</scope>
    <source>
        <strain evidence="1 2">MCA 5214</strain>
    </source>
</reference>
<dbReference type="Proteomes" id="UP000245884">
    <property type="component" value="Unassembled WGS sequence"/>
</dbReference>
<proteinExistence type="predicted"/>
<gene>
    <name evidence="1" type="ORF">BDZ90DRAFT_242959</name>
</gene>
<keyword evidence="2" id="KW-1185">Reference proteome</keyword>
<accession>A0A316UJN0</accession>
<evidence type="ECO:0000313" key="1">
    <source>
        <dbReference type="EMBL" id="PWN25487.1"/>
    </source>
</evidence>
<name>A0A316UJN0_9BASI</name>
<dbReference type="AlphaFoldDB" id="A0A316UJN0"/>
<sequence>MTAHFVRGKGSLPKDRACTLEILWVLPGLSARLLWASQSISAHDVAGLVNLQRRTGRRALSPALPTHLDSHLLTHFIFPRTDSCRRPPQPFY</sequence>
<dbReference type="RefSeq" id="XP_025360099.1">
    <property type="nucleotide sequence ID" value="XM_025507419.1"/>
</dbReference>
<protein>
    <submittedName>
        <fullName evidence="1">Uncharacterized protein</fullName>
    </submittedName>
</protein>
<dbReference type="EMBL" id="KZ819675">
    <property type="protein sequence ID" value="PWN25487.1"/>
    <property type="molecule type" value="Genomic_DNA"/>
</dbReference>
<organism evidence="1 2">
    <name type="scientific">Jaminaea rosea</name>
    <dbReference type="NCBI Taxonomy" id="1569628"/>
    <lineage>
        <taxon>Eukaryota</taxon>
        <taxon>Fungi</taxon>
        <taxon>Dikarya</taxon>
        <taxon>Basidiomycota</taxon>
        <taxon>Ustilaginomycotina</taxon>
        <taxon>Exobasidiomycetes</taxon>
        <taxon>Microstromatales</taxon>
        <taxon>Microstromatales incertae sedis</taxon>
        <taxon>Jaminaea</taxon>
    </lineage>
</organism>